<keyword evidence="5" id="KW-0812">Transmembrane</keyword>
<keyword evidence="10" id="KW-0998">Cell outer membrane</keyword>
<evidence type="ECO:0000256" key="10">
    <source>
        <dbReference type="ARBA" id="ARBA00023237"/>
    </source>
</evidence>
<dbReference type="SUPFAM" id="SSF56935">
    <property type="entry name" value="Porins"/>
    <property type="match status" value="1"/>
</dbReference>
<dbReference type="GO" id="GO:0015288">
    <property type="term" value="F:porin activity"/>
    <property type="evidence" value="ECO:0007669"/>
    <property type="project" value="UniProtKB-KW"/>
</dbReference>
<dbReference type="CDD" id="cd00342">
    <property type="entry name" value="gram_neg_porins"/>
    <property type="match status" value="1"/>
</dbReference>
<proteinExistence type="predicted"/>
<dbReference type="GO" id="GO:0009279">
    <property type="term" value="C:cell outer membrane"/>
    <property type="evidence" value="ECO:0007669"/>
    <property type="project" value="UniProtKB-SubCell"/>
</dbReference>
<evidence type="ECO:0000259" key="12">
    <source>
        <dbReference type="Pfam" id="PF13609"/>
    </source>
</evidence>
<evidence type="ECO:0000256" key="8">
    <source>
        <dbReference type="ARBA" id="ARBA00023114"/>
    </source>
</evidence>
<evidence type="ECO:0000256" key="5">
    <source>
        <dbReference type="ARBA" id="ARBA00022692"/>
    </source>
</evidence>
<evidence type="ECO:0000256" key="3">
    <source>
        <dbReference type="ARBA" id="ARBA00022448"/>
    </source>
</evidence>
<dbReference type="AlphaFoldDB" id="A0A7Y9IS69"/>
<evidence type="ECO:0000256" key="4">
    <source>
        <dbReference type="ARBA" id="ARBA00022452"/>
    </source>
</evidence>
<evidence type="ECO:0000256" key="9">
    <source>
        <dbReference type="ARBA" id="ARBA00023136"/>
    </source>
</evidence>
<accession>A0A7Y9IS69</accession>
<dbReference type="Proteomes" id="UP000542125">
    <property type="component" value="Unassembled WGS sequence"/>
</dbReference>
<dbReference type="Gene3D" id="2.40.160.10">
    <property type="entry name" value="Porin"/>
    <property type="match status" value="1"/>
</dbReference>
<keyword evidence="6 11" id="KW-0732">Signal</keyword>
<keyword evidence="8" id="KW-0626">Porin</keyword>
<dbReference type="PRINTS" id="PR00182">
    <property type="entry name" value="ECOLNEIPORIN"/>
</dbReference>
<dbReference type="RefSeq" id="WP_179583707.1">
    <property type="nucleotide sequence ID" value="NZ_JACBYR010000001.1"/>
</dbReference>
<reference evidence="13 14" key="1">
    <citation type="submission" date="2020-07" db="EMBL/GenBank/DDBJ databases">
        <title>Genomic Encyclopedia of Type Strains, Phase IV (KMG-V): Genome sequencing to study the core and pangenomes of soil and plant-associated prokaryotes.</title>
        <authorList>
            <person name="Whitman W."/>
        </authorList>
    </citation>
    <scope>NUCLEOTIDE SEQUENCE [LARGE SCALE GENOMIC DNA]</scope>
    <source>
        <strain evidence="13 14">SAS40</strain>
    </source>
</reference>
<dbReference type="InterPro" id="IPR050298">
    <property type="entry name" value="Gram-neg_bact_OMP"/>
</dbReference>
<evidence type="ECO:0000256" key="6">
    <source>
        <dbReference type="ARBA" id="ARBA00022729"/>
    </source>
</evidence>
<dbReference type="GO" id="GO:0034220">
    <property type="term" value="P:monoatomic ion transmembrane transport"/>
    <property type="evidence" value="ECO:0007669"/>
    <property type="project" value="InterPro"/>
</dbReference>
<evidence type="ECO:0000256" key="11">
    <source>
        <dbReference type="SAM" id="SignalP"/>
    </source>
</evidence>
<dbReference type="InterPro" id="IPR001702">
    <property type="entry name" value="Porin_Gram-ve"/>
</dbReference>
<sequence length="367" mass="38201">MTQHTARTRWGLLATAAMLVAPAAQAQTAPSTASLTLYGVADACLALHNGNAGSNFQVNGGGCSFGSRFGLRGSEDLGDGYKAYFQLESGFGIDTGVLAQNGRLFGRKAIVGLSGKFGAIEAGRAYAPAFDLLTAIDPMRLGIGSVIATLWSGSPGTAGGRTDNTISYQSPTYAGFNARVLFAPGEQVAPLPSRGGDTKGLGVTYRSEKLLAGMTYAKVGNAADTGDDRATTIAARYDFGTFSLAASGQFGGWEGTRSAAAPASASSIWSRRFNSYMVGGTVNLGADTVSGSYKRYDDRTVSNFDADIWSVVYRHTLSKRTTLYGGLTRLKNRHASNYGASDGGGAYTGVALNGASRVIDLGITHFF</sequence>
<dbReference type="PRINTS" id="PR00184">
    <property type="entry name" value="NEISSPPORIN"/>
</dbReference>
<dbReference type="InterPro" id="IPR002299">
    <property type="entry name" value="Porin_Neis"/>
</dbReference>
<comment type="caution">
    <text evidence="13">The sequence shown here is derived from an EMBL/GenBank/DDBJ whole genome shotgun (WGS) entry which is preliminary data.</text>
</comment>
<keyword evidence="9" id="KW-0472">Membrane</keyword>
<evidence type="ECO:0000313" key="13">
    <source>
        <dbReference type="EMBL" id="NYE81593.1"/>
    </source>
</evidence>
<keyword evidence="7" id="KW-0406">Ion transport</keyword>
<dbReference type="InterPro" id="IPR023614">
    <property type="entry name" value="Porin_dom_sf"/>
</dbReference>
<keyword evidence="3" id="KW-0813">Transport</keyword>
<dbReference type="PANTHER" id="PTHR34501">
    <property type="entry name" value="PROTEIN YDDL-RELATED"/>
    <property type="match status" value="1"/>
</dbReference>
<dbReference type="Pfam" id="PF13609">
    <property type="entry name" value="Porin_4"/>
    <property type="match status" value="1"/>
</dbReference>
<gene>
    <name evidence="13" type="ORF">FHW18_000864</name>
</gene>
<evidence type="ECO:0000256" key="1">
    <source>
        <dbReference type="ARBA" id="ARBA00004571"/>
    </source>
</evidence>
<comment type="subcellular location">
    <subcellularLocation>
        <location evidence="1">Cell outer membrane</location>
        <topology evidence="1">Multi-pass membrane protein</topology>
    </subcellularLocation>
</comment>
<keyword evidence="4" id="KW-1134">Transmembrane beta strand</keyword>
<dbReference type="PANTHER" id="PTHR34501:SF9">
    <property type="entry name" value="MAJOR OUTER MEMBRANE PROTEIN P.IA"/>
    <property type="match status" value="1"/>
</dbReference>
<evidence type="ECO:0000256" key="2">
    <source>
        <dbReference type="ARBA" id="ARBA00011233"/>
    </source>
</evidence>
<feature type="domain" description="Porin" evidence="12">
    <location>
        <begin position="14"/>
        <end position="334"/>
    </location>
</feature>
<dbReference type="GO" id="GO:0046930">
    <property type="term" value="C:pore complex"/>
    <property type="evidence" value="ECO:0007669"/>
    <property type="project" value="UniProtKB-KW"/>
</dbReference>
<feature type="chain" id="PRO_5030695947" evidence="11">
    <location>
        <begin position="27"/>
        <end position="367"/>
    </location>
</feature>
<feature type="signal peptide" evidence="11">
    <location>
        <begin position="1"/>
        <end position="26"/>
    </location>
</feature>
<name>A0A7Y9IS69_9BURK</name>
<keyword evidence="14" id="KW-1185">Reference proteome</keyword>
<organism evidence="13 14">
    <name type="scientific">Pigmentiphaga litoralis</name>
    <dbReference type="NCBI Taxonomy" id="516702"/>
    <lineage>
        <taxon>Bacteria</taxon>
        <taxon>Pseudomonadati</taxon>
        <taxon>Pseudomonadota</taxon>
        <taxon>Betaproteobacteria</taxon>
        <taxon>Burkholderiales</taxon>
        <taxon>Alcaligenaceae</taxon>
        <taxon>Pigmentiphaga</taxon>
    </lineage>
</organism>
<evidence type="ECO:0000256" key="7">
    <source>
        <dbReference type="ARBA" id="ARBA00023065"/>
    </source>
</evidence>
<comment type="subunit">
    <text evidence="2">Homotrimer.</text>
</comment>
<evidence type="ECO:0000313" key="14">
    <source>
        <dbReference type="Proteomes" id="UP000542125"/>
    </source>
</evidence>
<dbReference type="EMBL" id="JACBYR010000001">
    <property type="protein sequence ID" value="NYE81593.1"/>
    <property type="molecule type" value="Genomic_DNA"/>
</dbReference>
<protein>
    <submittedName>
        <fullName evidence="13">Putative porin</fullName>
    </submittedName>
</protein>
<dbReference type="InterPro" id="IPR033900">
    <property type="entry name" value="Gram_neg_porin_domain"/>
</dbReference>